<organism evidence="1 2">
    <name type="scientific">Funneliformis caledonium</name>
    <dbReference type="NCBI Taxonomy" id="1117310"/>
    <lineage>
        <taxon>Eukaryota</taxon>
        <taxon>Fungi</taxon>
        <taxon>Fungi incertae sedis</taxon>
        <taxon>Mucoromycota</taxon>
        <taxon>Glomeromycotina</taxon>
        <taxon>Glomeromycetes</taxon>
        <taxon>Glomerales</taxon>
        <taxon>Glomeraceae</taxon>
        <taxon>Funneliformis</taxon>
    </lineage>
</organism>
<name>A0A9N9INW3_9GLOM</name>
<feature type="non-terminal residue" evidence="1">
    <location>
        <position position="1"/>
    </location>
</feature>
<accession>A0A9N9INW3</accession>
<evidence type="ECO:0000313" key="2">
    <source>
        <dbReference type="Proteomes" id="UP000789570"/>
    </source>
</evidence>
<reference evidence="1" key="1">
    <citation type="submission" date="2021-06" db="EMBL/GenBank/DDBJ databases">
        <authorList>
            <person name="Kallberg Y."/>
            <person name="Tangrot J."/>
            <person name="Rosling A."/>
        </authorList>
    </citation>
    <scope>NUCLEOTIDE SEQUENCE</scope>
    <source>
        <strain evidence="1">UK204</strain>
    </source>
</reference>
<comment type="caution">
    <text evidence="1">The sequence shown here is derived from an EMBL/GenBank/DDBJ whole genome shotgun (WGS) entry which is preliminary data.</text>
</comment>
<proteinExistence type="predicted"/>
<evidence type="ECO:0000313" key="1">
    <source>
        <dbReference type="EMBL" id="CAG8743649.1"/>
    </source>
</evidence>
<keyword evidence="2" id="KW-1185">Reference proteome</keyword>
<dbReference type="Proteomes" id="UP000789570">
    <property type="component" value="Unassembled WGS sequence"/>
</dbReference>
<gene>
    <name evidence="1" type="ORF">FCALED_LOCUS15801</name>
</gene>
<feature type="non-terminal residue" evidence="1">
    <location>
        <position position="72"/>
    </location>
</feature>
<protein>
    <submittedName>
        <fullName evidence="1">5441_t:CDS:1</fullName>
    </submittedName>
</protein>
<dbReference type="OrthoDB" id="10481234at2759"/>
<sequence>NSLPELKDQNIERSILSFRTIGKASRKYGFACPMSNLRQSASASLTLDSFPFDYILADNLEVEIQQRRYYQE</sequence>
<dbReference type="EMBL" id="CAJVPQ010015773">
    <property type="protein sequence ID" value="CAG8743649.1"/>
    <property type="molecule type" value="Genomic_DNA"/>
</dbReference>
<dbReference type="AlphaFoldDB" id="A0A9N9INW3"/>